<dbReference type="Gene3D" id="3.80.10.10">
    <property type="entry name" value="Ribonuclease Inhibitor"/>
    <property type="match status" value="1"/>
</dbReference>
<accession>A0AAD2K0F6</accession>
<dbReference type="AlphaFoldDB" id="A0AAD2K0F6"/>
<protein>
    <recommendedName>
        <fullName evidence="3">F-box domain-containing protein</fullName>
    </recommendedName>
</protein>
<comment type="caution">
    <text evidence="1">The sequence shown here is derived from an EMBL/GenBank/DDBJ whole genome shotgun (WGS) entry which is preliminary data.</text>
</comment>
<gene>
    <name evidence="1" type="ORF">MYCIT1_LOCUS16010</name>
</gene>
<organism evidence="1 2">
    <name type="scientific">Mycena citricolor</name>
    <dbReference type="NCBI Taxonomy" id="2018698"/>
    <lineage>
        <taxon>Eukaryota</taxon>
        <taxon>Fungi</taxon>
        <taxon>Dikarya</taxon>
        <taxon>Basidiomycota</taxon>
        <taxon>Agaricomycotina</taxon>
        <taxon>Agaricomycetes</taxon>
        <taxon>Agaricomycetidae</taxon>
        <taxon>Agaricales</taxon>
        <taxon>Marasmiineae</taxon>
        <taxon>Mycenaceae</taxon>
        <taxon>Mycena</taxon>
    </lineage>
</organism>
<evidence type="ECO:0000313" key="1">
    <source>
        <dbReference type="EMBL" id="CAK5271121.1"/>
    </source>
</evidence>
<dbReference type="Proteomes" id="UP001295794">
    <property type="component" value="Unassembled WGS sequence"/>
</dbReference>
<dbReference type="InterPro" id="IPR032675">
    <property type="entry name" value="LRR_dom_sf"/>
</dbReference>
<dbReference type="EMBL" id="CAVNYO010000169">
    <property type="protein sequence ID" value="CAK5271121.1"/>
    <property type="molecule type" value="Genomic_DNA"/>
</dbReference>
<proteinExistence type="predicted"/>
<name>A0AAD2K0F6_9AGAR</name>
<dbReference type="SUPFAM" id="SSF52047">
    <property type="entry name" value="RNI-like"/>
    <property type="match status" value="1"/>
</dbReference>
<reference evidence="1" key="1">
    <citation type="submission" date="2023-11" db="EMBL/GenBank/DDBJ databases">
        <authorList>
            <person name="De Vega J J."/>
            <person name="De Vega J J."/>
        </authorList>
    </citation>
    <scope>NUCLEOTIDE SEQUENCE</scope>
</reference>
<evidence type="ECO:0008006" key="3">
    <source>
        <dbReference type="Google" id="ProtNLM"/>
    </source>
</evidence>
<sequence length="522" mass="58767">MSATGIILSEHPSDSSLPMATLPSLPEDLIRLIAEWIVCDDLDRGCLVWGEEQNAYRLLLPLSESCKPLRAYMKPLIFKTLHNWNIDGESVWPKDIWSHVVTVKLRDHVAQDQAVLKVTQDVYTALTQMPLLTNAILRYNSVVPPAALQSLGAVTNLKTLEIHQARLDGLLLSSLSFPLLEKLVVTITGFRGISRANDIDRAAERANVGRLLRCVSRNLTFLHLSGDLMPVDFDEIRWPRLQSLAVSEHTPSRHLLVPVLTAHTPSLRDLQFLYTADMSRGPEELRPPFAYGDPTRGSLCHILPRLTALSLSNVSDDDPIFSQLPESLNALHIHARCDPHYGLDHADLPKPAVAALSNGSAIWLVKRLSHLTNLAEFTISGDIFPTAPLLETIASHFPNLIYLETSRANYQRRRDGQDFTGRETRNDAVLTALTRFRRLQTLKLTMHTVRLSPRSSREQSETYERLFGGIPSLETVHLPWFSESPWAPWESPDPVTWLSYDRERMERSASRNTQPAPVKIIL</sequence>
<keyword evidence="2" id="KW-1185">Reference proteome</keyword>
<evidence type="ECO:0000313" key="2">
    <source>
        <dbReference type="Proteomes" id="UP001295794"/>
    </source>
</evidence>